<accession>A0A1V3IER7</accession>
<dbReference type="AlphaFoldDB" id="A0A1V3IER7"/>
<dbReference type="EMBL" id="MLHJ01000137">
    <property type="protein sequence ID" value="OOF38851.1"/>
    <property type="molecule type" value="Genomic_DNA"/>
</dbReference>
<protein>
    <submittedName>
        <fullName evidence="1">Uncharacterized protein</fullName>
    </submittedName>
</protein>
<evidence type="ECO:0000313" key="2">
    <source>
        <dbReference type="Proteomes" id="UP000189433"/>
    </source>
</evidence>
<sequence>MNSTIIDAQFEHIKTEEYQQTLADQVQNHLFADQESGEKAMQTINDFVSDYLENGRHQPIDEWLIGRFNLYSDIWENEQEKIDTANVIISTVDSLVKNQLDVEKALNKGKTLANVLNTKLTDIANQNGFDPVEALKAIDEGLENANLAGTEMYLGQAIPLTPKIESTTPLDLARNVTTKAKINANLHLMAYGVRTIGERLYNAIKGKENRSQSEELLHILRSSIETAENKGVQVAMSGGVVVSAKKGWIKAGFDTLNKIEDAIERTRQKWDRITDLVLSVGEGWNDTRILDKVEQGLLKTVDVAAEKAKFATSKFITKVEKTCENWLKTKGGVMGARIGSFVGSMFSPAGTALGATIGGYLGEKGGEWVADKVVKPIANTARKVADKAIDVVADTAKTVVSKVSEGVKSVGEFVSSGVSKVVDFFTPSWW</sequence>
<proteinExistence type="predicted"/>
<organism evidence="1 2">
    <name type="scientific">Rodentibacter rarus</name>
    <dbReference type="NCBI Taxonomy" id="1908260"/>
    <lineage>
        <taxon>Bacteria</taxon>
        <taxon>Pseudomonadati</taxon>
        <taxon>Pseudomonadota</taxon>
        <taxon>Gammaproteobacteria</taxon>
        <taxon>Pasteurellales</taxon>
        <taxon>Pasteurellaceae</taxon>
        <taxon>Rodentibacter</taxon>
    </lineage>
</organism>
<name>A0A1V3IER7_9PAST</name>
<keyword evidence="2" id="KW-1185">Reference proteome</keyword>
<evidence type="ECO:0000313" key="1">
    <source>
        <dbReference type="EMBL" id="OOF38851.1"/>
    </source>
</evidence>
<dbReference type="Proteomes" id="UP000189433">
    <property type="component" value="Unassembled WGS sequence"/>
</dbReference>
<reference evidence="1 2" key="1">
    <citation type="submission" date="2016-10" db="EMBL/GenBank/DDBJ databases">
        <title>Rodentibacter gen. nov. and new species.</title>
        <authorList>
            <person name="Christensen H."/>
        </authorList>
    </citation>
    <scope>NUCLEOTIDE SEQUENCE [LARGE SCALE GENOMIC DNA]</scope>
    <source>
        <strain evidence="1 2">CCUG17206</strain>
    </source>
</reference>
<dbReference type="RefSeq" id="WP_077418253.1">
    <property type="nucleotide sequence ID" value="NZ_MLHJ01000137.1"/>
</dbReference>
<dbReference type="STRING" id="1908260.BKK50_11295"/>
<dbReference type="OrthoDB" id="5690467at2"/>
<comment type="caution">
    <text evidence="1">The sequence shown here is derived from an EMBL/GenBank/DDBJ whole genome shotgun (WGS) entry which is preliminary data.</text>
</comment>
<gene>
    <name evidence="1" type="ORF">BKK50_11295</name>
</gene>